<comment type="caution">
    <text evidence="7">The sequence shown here is derived from an EMBL/GenBank/DDBJ whole genome shotgun (WGS) entry which is preliminary data.</text>
</comment>
<evidence type="ECO:0000313" key="7">
    <source>
        <dbReference type="EMBL" id="CAJ1954425.1"/>
    </source>
</evidence>
<keyword evidence="2 4" id="KW-0863">Zinc-finger</keyword>
<dbReference type="EMBL" id="CAKOGP040001869">
    <property type="protein sequence ID" value="CAJ1954425.1"/>
    <property type="molecule type" value="Genomic_DNA"/>
</dbReference>
<reference evidence="7" key="1">
    <citation type="submission" date="2023-08" db="EMBL/GenBank/DDBJ databases">
        <authorList>
            <person name="Audoor S."/>
            <person name="Bilcke G."/>
        </authorList>
    </citation>
    <scope>NUCLEOTIDE SEQUENCE</scope>
</reference>
<sequence length="455" mass="50382">MIRGSLLSCLPKGFFKWPLSQDDSMDDSSYTSEFEQNGRKRRRRSSNSLSGGNRTPALVTPTTRRYSFDVPSDEESASGDRPLKKFRGNSKIVSVPRSISNSLQTQQQNSPFLSTVPEDAIVHCLSFLGSVEDRSSLQLTCKIFRDLSNADTMLAQVSVSGNVETGKLGIIRDTDSPATAAAALAPFARAGNLEALYMLGIVKCYCYQDLRNGILMLKIASSHGFVRSSYTLGIILRDALPEQATQFMKLAASTGYLPALQELLSVREMKERFGEPNADALRRHLDPACLNRLLLRDYVDSAELRGFNTSHCWNPLCGKWAYKATNPTSAVRMRRPTRFGQQDIQQNVNDDGFAASLSRRPNIALGDGNEQNNNNNDGAASGGDMNAPPDNSKPCVTISPKKSPQALAWEEAGVKVDRVARMKMCSRCCRAKYCSKLCQVYDWRSSQHKQECQFL</sequence>
<organism evidence="7 8">
    <name type="scientific">Cylindrotheca closterium</name>
    <dbReference type="NCBI Taxonomy" id="2856"/>
    <lineage>
        <taxon>Eukaryota</taxon>
        <taxon>Sar</taxon>
        <taxon>Stramenopiles</taxon>
        <taxon>Ochrophyta</taxon>
        <taxon>Bacillariophyta</taxon>
        <taxon>Bacillariophyceae</taxon>
        <taxon>Bacillariophycidae</taxon>
        <taxon>Bacillariales</taxon>
        <taxon>Bacillariaceae</taxon>
        <taxon>Cylindrotheca</taxon>
    </lineage>
</organism>
<evidence type="ECO:0000256" key="1">
    <source>
        <dbReference type="ARBA" id="ARBA00022723"/>
    </source>
</evidence>
<dbReference type="SUPFAM" id="SSF81383">
    <property type="entry name" value="F-box domain"/>
    <property type="match status" value="1"/>
</dbReference>
<dbReference type="PANTHER" id="PTHR46758:SF2">
    <property type="entry name" value="OJ1485_B09.11 PROTEIN"/>
    <property type="match status" value="1"/>
</dbReference>
<accession>A0AAD2JJ02</accession>
<evidence type="ECO:0000259" key="6">
    <source>
        <dbReference type="PROSITE" id="PS50865"/>
    </source>
</evidence>
<evidence type="ECO:0000313" key="8">
    <source>
        <dbReference type="Proteomes" id="UP001295423"/>
    </source>
</evidence>
<keyword evidence="8" id="KW-1185">Reference proteome</keyword>
<evidence type="ECO:0000256" key="2">
    <source>
        <dbReference type="ARBA" id="ARBA00022771"/>
    </source>
</evidence>
<dbReference type="Proteomes" id="UP001295423">
    <property type="component" value="Unassembled WGS sequence"/>
</dbReference>
<dbReference type="SUPFAM" id="SSF144232">
    <property type="entry name" value="HIT/MYND zinc finger-like"/>
    <property type="match status" value="1"/>
</dbReference>
<feature type="compositionally biased region" description="Low complexity" evidence="5">
    <location>
        <begin position="366"/>
        <end position="387"/>
    </location>
</feature>
<evidence type="ECO:0000256" key="4">
    <source>
        <dbReference type="PROSITE-ProRule" id="PRU00134"/>
    </source>
</evidence>
<dbReference type="PANTHER" id="PTHR46758">
    <property type="entry name" value="MYND DOMAIN-CONTAINING"/>
    <property type="match status" value="1"/>
</dbReference>
<dbReference type="AlphaFoldDB" id="A0AAD2JJ02"/>
<dbReference type="PROSITE" id="PS50865">
    <property type="entry name" value="ZF_MYND_2"/>
    <property type="match status" value="1"/>
</dbReference>
<dbReference type="Gene3D" id="6.10.140.2220">
    <property type="match status" value="1"/>
</dbReference>
<dbReference type="Gene3D" id="1.25.40.10">
    <property type="entry name" value="Tetratricopeptide repeat domain"/>
    <property type="match status" value="1"/>
</dbReference>
<gene>
    <name evidence="7" type="ORF">CYCCA115_LOCUS15017</name>
</gene>
<dbReference type="Pfam" id="PF23310">
    <property type="entry name" value="TPR_27"/>
    <property type="match status" value="1"/>
</dbReference>
<dbReference type="InterPro" id="IPR036047">
    <property type="entry name" value="F-box-like_dom_sf"/>
</dbReference>
<dbReference type="InterPro" id="IPR011990">
    <property type="entry name" value="TPR-like_helical_dom_sf"/>
</dbReference>
<dbReference type="Pfam" id="PF01753">
    <property type="entry name" value="zf-MYND"/>
    <property type="match status" value="1"/>
</dbReference>
<evidence type="ECO:0000256" key="5">
    <source>
        <dbReference type="SAM" id="MobiDB-lite"/>
    </source>
</evidence>
<dbReference type="InterPro" id="IPR044508">
    <property type="entry name" value="At5g50450/At1g67340-like"/>
</dbReference>
<dbReference type="InterPro" id="IPR002893">
    <property type="entry name" value="Znf_MYND"/>
</dbReference>
<keyword evidence="1" id="KW-0479">Metal-binding</keyword>
<feature type="domain" description="MYND-type" evidence="6">
    <location>
        <begin position="395"/>
        <end position="452"/>
    </location>
</feature>
<name>A0AAD2JJ02_9STRA</name>
<feature type="region of interest" description="Disordered" evidence="5">
    <location>
        <begin position="362"/>
        <end position="395"/>
    </location>
</feature>
<protein>
    <recommendedName>
        <fullName evidence="6">MYND-type domain-containing protein</fullName>
    </recommendedName>
</protein>
<keyword evidence="3" id="KW-0862">Zinc</keyword>
<proteinExistence type="predicted"/>
<dbReference type="CDD" id="cd09917">
    <property type="entry name" value="F-box_SF"/>
    <property type="match status" value="1"/>
</dbReference>
<feature type="region of interest" description="Disordered" evidence="5">
    <location>
        <begin position="23"/>
        <end position="87"/>
    </location>
</feature>
<dbReference type="GO" id="GO:0008270">
    <property type="term" value="F:zinc ion binding"/>
    <property type="evidence" value="ECO:0007669"/>
    <property type="project" value="UniProtKB-KW"/>
</dbReference>
<evidence type="ECO:0000256" key="3">
    <source>
        <dbReference type="ARBA" id="ARBA00022833"/>
    </source>
</evidence>
<dbReference type="InterPro" id="IPR057136">
    <property type="entry name" value="At2g35280_TPR_dom"/>
</dbReference>